<dbReference type="AlphaFoldDB" id="A0A5J6LFN4"/>
<evidence type="ECO:0000313" key="2">
    <source>
        <dbReference type="EMBL" id="QEW07440.1"/>
    </source>
</evidence>
<reference evidence="2 3" key="1">
    <citation type="submission" date="2019-09" db="EMBL/GenBank/DDBJ databases">
        <title>Nitrincola iocasae sp. nov., a bacterium isolated from the sediment collected at a cold seep field in South China Sea.</title>
        <authorList>
            <person name="Zhang H."/>
            <person name="Wang H."/>
            <person name="Li C."/>
        </authorList>
    </citation>
    <scope>NUCLEOTIDE SEQUENCE [LARGE SCALE GENOMIC DNA]</scope>
    <source>
        <strain evidence="2 3">KXZD1103</strain>
    </source>
</reference>
<dbReference type="Pfam" id="PF15887">
    <property type="entry name" value="Peptidase_Mx"/>
    <property type="match status" value="1"/>
</dbReference>
<dbReference type="Pfam" id="PF10005">
    <property type="entry name" value="Zn_ribbon_DZR_6"/>
    <property type="match status" value="1"/>
</dbReference>
<keyword evidence="3" id="KW-1185">Reference proteome</keyword>
<gene>
    <name evidence="2" type="ORF">F5I99_13580</name>
</gene>
<proteinExistence type="predicted"/>
<protein>
    <recommendedName>
        <fullName evidence="1">Zinc-ribbon domain-containing protein</fullName>
    </recommendedName>
</protein>
<organism evidence="2 3">
    <name type="scientific">Nitrincola iocasae</name>
    <dbReference type="NCBI Taxonomy" id="2614693"/>
    <lineage>
        <taxon>Bacteria</taxon>
        <taxon>Pseudomonadati</taxon>
        <taxon>Pseudomonadota</taxon>
        <taxon>Gammaproteobacteria</taxon>
        <taxon>Oceanospirillales</taxon>
        <taxon>Oceanospirillaceae</taxon>
        <taxon>Nitrincola</taxon>
    </lineage>
</organism>
<dbReference type="PIRSF" id="PIRSF012641">
    <property type="entry name" value="UCP012641"/>
    <property type="match status" value="1"/>
</dbReference>
<evidence type="ECO:0000259" key="1">
    <source>
        <dbReference type="Pfam" id="PF10005"/>
    </source>
</evidence>
<dbReference type="RefSeq" id="WP_151056862.1">
    <property type="nucleotide sequence ID" value="NZ_CP044222.1"/>
</dbReference>
<dbReference type="Proteomes" id="UP000325606">
    <property type="component" value="Chromosome"/>
</dbReference>
<dbReference type="Gene3D" id="3.40.390.70">
    <property type="match status" value="1"/>
</dbReference>
<accession>A0A5J6LFN4</accession>
<feature type="domain" description="Zinc-ribbon" evidence="1">
    <location>
        <begin position="3"/>
        <end position="94"/>
    </location>
</feature>
<dbReference type="InterPro" id="IPR011201">
    <property type="entry name" value="Zinc-ribbon_6_bact"/>
</dbReference>
<dbReference type="KEGG" id="nik:F5I99_13580"/>
<dbReference type="EMBL" id="CP044222">
    <property type="protein sequence ID" value="QEW07440.1"/>
    <property type="molecule type" value="Genomic_DNA"/>
</dbReference>
<name>A0A5J6LFN4_9GAMM</name>
<dbReference type="InterPro" id="IPR031321">
    <property type="entry name" value="UCP012641"/>
</dbReference>
<sequence>MKLFTCTACGNLIYFNNVCCTQCGATLGFLQDTQRLSAIVPAGDGLWQPVGDTRLYRMCNNYTGAGVCNWMLEAESEQHFCRACDLNQTIPDLSVPGNTELWRIMETEKRRLVYSLLQLNLPLMSLKHHYRGMAFEFLADPHPSFSERSNVITGHNRGLITLNIAEADPAKREQMREQMDEPYRTILGHFRHESGHYYWDRLVKDSQWLHPFRHLFGDDTLNYTQALDRHYRFGAPADWPSRFVSAYASSHPWEDWAETWAHYLHIVDTLETAYEYGLQIHPRVGSQHSMKVSHDFNPYHEGAFDTLIEHWLPLTFVMNSLNRSIGHDHAYPFVLAPATIEKLRFVHRVVHGCNLTAVPE</sequence>
<evidence type="ECO:0000313" key="3">
    <source>
        <dbReference type="Proteomes" id="UP000325606"/>
    </source>
</evidence>